<feature type="transmembrane region" description="Helical" evidence="1">
    <location>
        <begin position="20"/>
        <end position="44"/>
    </location>
</feature>
<feature type="transmembrane region" description="Helical" evidence="1">
    <location>
        <begin position="109"/>
        <end position="133"/>
    </location>
</feature>
<name>A0A4U5LTS5_STECR</name>
<sequence length="141" mass="15990">MQNTLLKLRLKKLRKTTVTVAFSTSTETIFILIPDVILALNLFGLAQHSMVFYILNIAKCGINPIVCFISYKRELFFYPFLGSLAIMLNDPVILVILANKTLRARKEFLMTLGICLVDMLIGFNFIFLAILAITRGRSITR</sequence>
<evidence type="ECO:0000313" key="2">
    <source>
        <dbReference type="EMBL" id="TKR59484.1"/>
    </source>
</evidence>
<comment type="caution">
    <text evidence="2">The sequence shown here is derived from an EMBL/GenBank/DDBJ whole genome shotgun (WGS) entry which is preliminary data.</text>
</comment>
<gene>
    <name evidence="2" type="ORF">L596_029145</name>
</gene>
<reference evidence="2 3" key="1">
    <citation type="journal article" date="2015" name="Genome Biol.">
        <title>Comparative genomics of Steinernema reveals deeply conserved gene regulatory networks.</title>
        <authorList>
            <person name="Dillman A.R."/>
            <person name="Macchietto M."/>
            <person name="Porter C.F."/>
            <person name="Rogers A."/>
            <person name="Williams B."/>
            <person name="Antoshechkin I."/>
            <person name="Lee M.M."/>
            <person name="Goodwin Z."/>
            <person name="Lu X."/>
            <person name="Lewis E.E."/>
            <person name="Goodrich-Blair H."/>
            <person name="Stock S.P."/>
            <person name="Adams B.J."/>
            <person name="Sternberg P.W."/>
            <person name="Mortazavi A."/>
        </authorList>
    </citation>
    <scope>NUCLEOTIDE SEQUENCE [LARGE SCALE GENOMIC DNA]</scope>
    <source>
        <strain evidence="2 3">ALL</strain>
    </source>
</reference>
<reference evidence="2 3" key="2">
    <citation type="journal article" date="2019" name="G3 (Bethesda)">
        <title>Hybrid Assembly of the Genome of the Entomopathogenic Nematode Steinernema carpocapsae Identifies the X-Chromosome.</title>
        <authorList>
            <person name="Serra L."/>
            <person name="Macchietto M."/>
            <person name="Macias-Munoz A."/>
            <person name="McGill C.J."/>
            <person name="Rodriguez I.M."/>
            <person name="Rodriguez B."/>
            <person name="Murad R."/>
            <person name="Mortazavi A."/>
        </authorList>
    </citation>
    <scope>NUCLEOTIDE SEQUENCE [LARGE SCALE GENOMIC DNA]</scope>
    <source>
        <strain evidence="2 3">ALL</strain>
    </source>
</reference>
<proteinExistence type="predicted"/>
<evidence type="ECO:0000256" key="1">
    <source>
        <dbReference type="SAM" id="Phobius"/>
    </source>
</evidence>
<feature type="transmembrane region" description="Helical" evidence="1">
    <location>
        <begin position="76"/>
        <end position="97"/>
    </location>
</feature>
<dbReference type="EMBL" id="AZBU02000012">
    <property type="protein sequence ID" value="TKR59484.1"/>
    <property type="molecule type" value="Genomic_DNA"/>
</dbReference>
<keyword evidence="1" id="KW-0472">Membrane</keyword>
<evidence type="ECO:0000313" key="3">
    <source>
        <dbReference type="Proteomes" id="UP000298663"/>
    </source>
</evidence>
<feature type="transmembrane region" description="Helical" evidence="1">
    <location>
        <begin position="50"/>
        <end position="69"/>
    </location>
</feature>
<dbReference type="AlphaFoldDB" id="A0A4U5LTS5"/>
<dbReference type="OrthoDB" id="5869434at2759"/>
<dbReference type="Proteomes" id="UP000298663">
    <property type="component" value="Unassembled WGS sequence"/>
</dbReference>
<protein>
    <submittedName>
        <fullName evidence="2">Uncharacterized protein</fullName>
    </submittedName>
</protein>
<keyword evidence="1" id="KW-0812">Transmembrane</keyword>
<keyword evidence="1" id="KW-1133">Transmembrane helix</keyword>
<organism evidence="2 3">
    <name type="scientific">Steinernema carpocapsae</name>
    <name type="common">Entomopathogenic nematode</name>
    <dbReference type="NCBI Taxonomy" id="34508"/>
    <lineage>
        <taxon>Eukaryota</taxon>
        <taxon>Metazoa</taxon>
        <taxon>Ecdysozoa</taxon>
        <taxon>Nematoda</taxon>
        <taxon>Chromadorea</taxon>
        <taxon>Rhabditida</taxon>
        <taxon>Tylenchina</taxon>
        <taxon>Panagrolaimomorpha</taxon>
        <taxon>Strongyloidoidea</taxon>
        <taxon>Steinernematidae</taxon>
        <taxon>Steinernema</taxon>
    </lineage>
</organism>
<accession>A0A4U5LTS5</accession>
<keyword evidence="3" id="KW-1185">Reference proteome</keyword>